<dbReference type="InterPro" id="IPR058625">
    <property type="entry name" value="MdtA-like_BSH"/>
</dbReference>
<dbReference type="Gene3D" id="2.40.50.100">
    <property type="match status" value="1"/>
</dbReference>
<keyword evidence="5" id="KW-1133">Transmembrane helix</keyword>
<feature type="coiled-coil region" evidence="3">
    <location>
        <begin position="131"/>
        <end position="196"/>
    </location>
</feature>
<keyword evidence="5" id="KW-0472">Membrane</keyword>
<dbReference type="Pfam" id="PF25917">
    <property type="entry name" value="BSH_RND"/>
    <property type="match status" value="1"/>
</dbReference>
<evidence type="ECO:0000256" key="1">
    <source>
        <dbReference type="ARBA" id="ARBA00004196"/>
    </source>
</evidence>
<organism evidence="9 10">
    <name type="scientific">Paraburkholderia humisilvae</name>
    <dbReference type="NCBI Taxonomy" id="627669"/>
    <lineage>
        <taxon>Bacteria</taxon>
        <taxon>Pseudomonadati</taxon>
        <taxon>Pseudomonadota</taxon>
        <taxon>Betaproteobacteria</taxon>
        <taxon>Burkholderiales</taxon>
        <taxon>Burkholderiaceae</taxon>
        <taxon>Paraburkholderia</taxon>
    </lineage>
</organism>
<dbReference type="GO" id="GO:0030313">
    <property type="term" value="C:cell envelope"/>
    <property type="evidence" value="ECO:0007669"/>
    <property type="project" value="UniProtKB-SubCell"/>
</dbReference>
<evidence type="ECO:0000259" key="6">
    <source>
        <dbReference type="Pfam" id="PF25917"/>
    </source>
</evidence>
<evidence type="ECO:0000256" key="2">
    <source>
        <dbReference type="ARBA" id="ARBA00009477"/>
    </source>
</evidence>
<dbReference type="GO" id="GO:0046677">
    <property type="term" value="P:response to antibiotic"/>
    <property type="evidence" value="ECO:0007669"/>
    <property type="project" value="TreeGrafter"/>
</dbReference>
<comment type="similarity">
    <text evidence="2">Belongs to the membrane fusion protein (MFP) (TC 8.A.1) family.</text>
</comment>
<dbReference type="EMBL" id="CADIKH010000039">
    <property type="protein sequence ID" value="CAB3768933.1"/>
    <property type="molecule type" value="Genomic_DNA"/>
</dbReference>
<dbReference type="InterPro" id="IPR006143">
    <property type="entry name" value="RND_pump_MFP"/>
</dbReference>
<dbReference type="InterPro" id="IPR058627">
    <property type="entry name" value="MdtA-like_C"/>
</dbReference>
<dbReference type="Gene3D" id="2.40.30.170">
    <property type="match status" value="1"/>
</dbReference>
<protein>
    <submittedName>
        <fullName evidence="9">Efflux pump periplasmic linker BepF</fullName>
    </submittedName>
</protein>
<dbReference type="Gene3D" id="2.40.420.20">
    <property type="match status" value="1"/>
</dbReference>
<dbReference type="PANTHER" id="PTHR30158">
    <property type="entry name" value="ACRA/E-RELATED COMPONENT OF DRUG EFFLUX TRANSPORTER"/>
    <property type="match status" value="1"/>
</dbReference>
<feature type="domain" description="Multidrug resistance protein MdtA-like barrel-sandwich hybrid" evidence="6">
    <location>
        <begin position="91"/>
        <end position="226"/>
    </location>
</feature>
<dbReference type="NCBIfam" id="TIGR01730">
    <property type="entry name" value="RND_mfp"/>
    <property type="match status" value="1"/>
</dbReference>
<dbReference type="Pfam" id="PF25944">
    <property type="entry name" value="Beta-barrel_RND"/>
    <property type="match status" value="1"/>
</dbReference>
<dbReference type="Gene3D" id="1.10.287.470">
    <property type="entry name" value="Helix hairpin bin"/>
    <property type="match status" value="1"/>
</dbReference>
<keyword evidence="5" id="KW-0812">Transmembrane</keyword>
<dbReference type="AlphaFoldDB" id="A0A6J5ERV8"/>
<evidence type="ECO:0000256" key="4">
    <source>
        <dbReference type="SAM" id="MobiDB-lite"/>
    </source>
</evidence>
<proteinExistence type="inferred from homology"/>
<evidence type="ECO:0000313" key="9">
    <source>
        <dbReference type="EMBL" id="CAB3768933.1"/>
    </source>
</evidence>
<accession>A0A6J5ERV8</accession>
<feature type="transmembrane region" description="Helical" evidence="5">
    <location>
        <begin position="28"/>
        <end position="46"/>
    </location>
</feature>
<sequence length="416" mass="45088">MDTETQLQDDRVQERDAQRTRKRSPLKSWSAVLLAMAAISGGWWLYLHRGGNASPAAGQPAAQPEVTVSKPLLENLDTRLGFLGQYSAVDQVELRAQVGGTLTGIDFKDGNIVHKGDLLFTVDPVPYEIKLAQAKAQLESATARRVLADQELRRAQELERNDAGTVENVQQRTSDLNAAQAAIDDAQAQIRDARFDLDHCRITAPFTGRIGRHLVSIGNLIAGSRAATSPTTLLATLVSLDPIYLDFDMSEADFKTFTRYRTNVKAPLANKVELMSGNGNDTVATRQGTLDFVDNVLDRSSGTIHARATVANPDLRLTPGEFARVRLAVAAPEPTLLIPDASVLPDQSEHIVLTVAADGTVVPKQVEVGDLRGGLRVIRSGLTRDDRVIVDGLPYAAPGSKVKTRDSALRYAAKQD</sequence>
<keyword evidence="3" id="KW-0175">Coiled coil</keyword>
<evidence type="ECO:0000313" key="10">
    <source>
        <dbReference type="Proteomes" id="UP000494363"/>
    </source>
</evidence>
<dbReference type="InterPro" id="IPR058626">
    <property type="entry name" value="MdtA-like_b-barrel"/>
</dbReference>
<name>A0A6J5ERV8_9BURK</name>
<reference evidence="9 10" key="1">
    <citation type="submission" date="2020-04" db="EMBL/GenBank/DDBJ databases">
        <authorList>
            <person name="De Canck E."/>
        </authorList>
    </citation>
    <scope>NUCLEOTIDE SEQUENCE [LARGE SCALE GENOMIC DNA]</scope>
    <source>
        <strain evidence="9 10">LMG 29542</strain>
    </source>
</reference>
<dbReference type="GO" id="GO:0005886">
    <property type="term" value="C:plasma membrane"/>
    <property type="evidence" value="ECO:0007669"/>
    <property type="project" value="TreeGrafter"/>
</dbReference>
<dbReference type="RefSeq" id="WP_246356106.1">
    <property type="nucleotide sequence ID" value="NZ_CADIKH010000039.1"/>
</dbReference>
<evidence type="ECO:0000259" key="8">
    <source>
        <dbReference type="Pfam" id="PF25967"/>
    </source>
</evidence>
<gene>
    <name evidence="9" type="primary">bepF_3</name>
    <name evidence="9" type="ORF">LMG29542_05981</name>
</gene>
<dbReference type="SUPFAM" id="SSF111369">
    <property type="entry name" value="HlyD-like secretion proteins"/>
    <property type="match status" value="1"/>
</dbReference>
<evidence type="ECO:0000256" key="5">
    <source>
        <dbReference type="SAM" id="Phobius"/>
    </source>
</evidence>
<dbReference type="PANTHER" id="PTHR30158:SF24">
    <property type="entry name" value="HLYD FAMILY SECRETION PROTEIN"/>
    <property type="match status" value="1"/>
</dbReference>
<evidence type="ECO:0000256" key="3">
    <source>
        <dbReference type="SAM" id="Coils"/>
    </source>
</evidence>
<comment type="subcellular location">
    <subcellularLocation>
        <location evidence="1">Cell envelope</location>
    </subcellularLocation>
</comment>
<evidence type="ECO:0000259" key="7">
    <source>
        <dbReference type="Pfam" id="PF25944"/>
    </source>
</evidence>
<keyword evidence="10" id="KW-1185">Reference proteome</keyword>
<feature type="compositionally biased region" description="Basic and acidic residues" evidence="4">
    <location>
        <begin position="8"/>
        <end position="19"/>
    </location>
</feature>
<dbReference type="Proteomes" id="UP000494363">
    <property type="component" value="Unassembled WGS sequence"/>
</dbReference>
<feature type="region of interest" description="Disordered" evidence="4">
    <location>
        <begin position="1"/>
        <end position="21"/>
    </location>
</feature>
<dbReference type="GO" id="GO:0022857">
    <property type="term" value="F:transmembrane transporter activity"/>
    <property type="evidence" value="ECO:0007669"/>
    <property type="project" value="InterPro"/>
</dbReference>
<feature type="domain" description="Multidrug resistance protein MdtA-like C-terminal permuted SH3" evidence="8">
    <location>
        <begin position="336"/>
        <end position="393"/>
    </location>
</feature>
<feature type="domain" description="Multidrug resistance protein MdtA-like beta-barrel" evidence="7">
    <location>
        <begin position="242"/>
        <end position="330"/>
    </location>
</feature>
<dbReference type="Pfam" id="PF25967">
    <property type="entry name" value="RND-MFP_C"/>
    <property type="match status" value="1"/>
</dbReference>